<dbReference type="AlphaFoldDB" id="A0A0L0SXL8"/>
<dbReference type="VEuPathDB" id="FungiDB:AMAG_12374"/>
<feature type="transmembrane region" description="Helical" evidence="1">
    <location>
        <begin position="192"/>
        <end position="212"/>
    </location>
</feature>
<evidence type="ECO:0000313" key="3">
    <source>
        <dbReference type="Proteomes" id="UP000054350"/>
    </source>
</evidence>
<name>A0A0L0SXL8_ALLM3</name>
<keyword evidence="1" id="KW-0812">Transmembrane</keyword>
<keyword evidence="3" id="KW-1185">Reference proteome</keyword>
<accession>A0A0L0SXL8</accession>
<gene>
    <name evidence="2" type="ORF">AMAG_12374</name>
</gene>
<reference evidence="2 3" key="1">
    <citation type="submission" date="2009-11" db="EMBL/GenBank/DDBJ databases">
        <title>Annotation of Allomyces macrogynus ATCC 38327.</title>
        <authorList>
            <consortium name="The Broad Institute Genome Sequencing Platform"/>
            <person name="Russ C."/>
            <person name="Cuomo C."/>
            <person name="Burger G."/>
            <person name="Gray M.W."/>
            <person name="Holland P.W.H."/>
            <person name="King N."/>
            <person name="Lang F.B.F."/>
            <person name="Roger A.J."/>
            <person name="Ruiz-Trillo I."/>
            <person name="Young S.K."/>
            <person name="Zeng Q."/>
            <person name="Gargeya S."/>
            <person name="Fitzgerald M."/>
            <person name="Haas B."/>
            <person name="Abouelleil A."/>
            <person name="Alvarado L."/>
            <person name="Arachchi H.M."/>
            <person name="Berlin A."/>
            <person name="Chapman S.B."/>
            <person name="Gearin G."/>
            <person name="Goldberg J."/>
            <person name="Griggs A."/>
            <person name="Gujja S."/>
            <person name="Hansen M."/>
            <person name="Heiman D."/>
            <person name="Howarth C."/>
            <person name="Larimer J."/>
            <person name="Lui A."/>
            <person name="MacDonald P.J.P."/>
            <person name="McCowen C."/>
            <person name="Montmayeur A."/>
            <person name="Murphy C."/>
            <person name="Neiman D."/>
            <person name="Pearson M."/>
            <person name="Priest M."/>
            <person name="Roberts A."/>
            <person name="Saif S."/>
            <person name="Shea T."/>
            <person name="Sisk P."/>
            <person name="Stolte C."/>
            <person name="Sykes S."/>
            <person name="Wortman J."/>
            <person name="Nusbaum C."/>
            <person name="Birren B."/>
        </authorList>
    </citation>
    <scope>NUCLEOTIDE SEQUENCE [LARGE SCALE GENOMIC DNA]</scope>
    <source>
        <strain evidence="2 3">ATCC 38327</strain>
    </source>
</reference>
<feature type="transmembrane region" description="Helical" evidence="1">
    <location>
        <begin position="36"/>
        <end position="59"/>
    </location>
</feature>
<keyword evidence="1" id="KW-1133">Transmembrane helix</keyword>
<protein>
    <submittedName>
        <fullName evidence="2">Uncharacterized protein</fullName>
    </submittedName>
</protein>
<dbReference type="EMBL" id="GG745352">
    <property type="protein sequence ID" value="KNE67308.1"/>
    <property type="molecule type" value="Genomic_DNA"/>
</dbReference>
<organism evidence="2 3">
    <name type="scientific">Allomyces macrogynus (strain ATCC 38327)</name>
    <name type="common">Allomyces javanicus var. macrogynus</name>
    <dbReference type="NCBI Taxonomy" id="578462"/>
    <lineage>
        <taxon>Eukaryota</taxon>
        <taxon>Fungi</taxon>
        <taxon>Fungi incertae sedis</taxon>
        <taxon>Blastocladiomycota</taxon>
        <taxon>Blastocladiomycetes</taxon>
        <taxon>Blastocladiales</taxon>
        <taxon>Blastocladiaceae</taxon>
        <taxon>Allomyces</taxon>
    </lineage>
</organism>
<feature type="transmembrane region" description="Helical" evidence="1">
    <location>
        <begin position="84"/>
        <end position="109"/>
    </location>
</feature>
<sequence length="289" mass="32384">MGFRSLVAGLLQAAANRVQPTSNTMTRNGEPVVSALVVTIQLFASAAGFILDVMMFLTLRPSKVTSTQLGNLEKTQARAMAPKLVYNGTPVIPALFWAYFGIIVIVAVFNWGVTGILLQRRLGRHDGNNEFKRWIDNVEITGTKWVTGLTWLVCFLGVANLNIMQCRAWDKGFLAAPIETDRFWMNLGKWGLFQAVMNLAKLGLQIFFRVQFDGLWPLIKENHLIFASWTNVVMLVTLAVSGVTTVLNMFVSLITIMAQQPSDERTPLVDPPSQTWGEWVWSLWNGSYR</sequence>
<dbReference type="Proteomes" id="UP000054350">
    <property type="component" value="Unassembled WGS sequence"/>
</dbReference>
<reference evidence="3" key="2">
    <citation type="submission" date="2009-11" db="EMBL/GenBank/DDBJ databases">
        <title>The Genome Sequence of Allomyces macrogynus strain ATCC 38327.</title>
        <authorList>
            <consortium name="The Broad Institute Genome Sequencing Platform"/>
            <person name="Russ C."/>
            <person name="Cuomo C."/>
            <person name="Shea T."/>
            <person name="Young S.K."/>
            <person name="Zeng Q."/>
            <person name="Koehrsen M."/>
            <person name="Haas B."/>
            <person name="Borodovsky M."/>
            <person name="Guigo R."/>
            <person name="Alvarado L."/>
            <person name="Berlin A."/>
            <person name="Borenstein D."/>
            <person name="Chen Z."/>
            <person name="Engels R."/>
            <person name="Freedman E."/>
            <person name="Gellesch M."/>
            <person name="Goldberg J."/>
            <person name="Griggs A."/>
            <person name="Gujja S."/>
            <person name="Heiman D."/>
            <person name="Hepburn T."/>
            <person name="Howarth C."/>
            <person name="Jen D."/>
            <person name="Larson L."/>
            <person name="Lewis B."/>
            <person name="Mehta T."/>
            <person name="Park D."/>
            <person name="Pearson M."/>
            <person name="Roberts A."/>
            <person name="Saif S."/>
            <person name="Shenoy N."/>
            <person name="Sisk P."/>
            <person name="Stolte C."/>
            <person name="Sykes S."/>
            <person name="Walk T."/>
            <person name="White J."/>
            <person name="Yandava C."/>
            <person name="Burger G."/>
            <person name="Gray M.W."/>
            <person name="Holland P.W.H."/>
            <person name="King N."/>
            <person name="Lang F.B.F."/>
            <person name="Roger A.J."/>
            <person name="Ruiz-Trillo I."/>
            <person name="Lander E."/>
            <person name="Nusbaum C."/>
        </authorList>
    </citation>
    <scope>NUCLEOTIDE SEQUENCE [LARGE SCALE GENOMIC DNA]</scope>
    <source>
        <strain evidence="3">ATCC 38327</strain>
    </source>
</reference>
<evidence type="ECO:0000256" key="1">
    <source>
        <dbReference type="SAM" id="Phobius"/>
    </source>
</evidence>
<feature type="transmembrane region" description="Helical" evidence="1">
    <location>
        <begin position="232"/>
        <end position="256"/>
    </location>
</feature>
<keyword evidence="1" id="KW-0472">Membrane</keyword>
<evidence type="ECO:0000313" key="2">
    <source>
        <dbReference type="EMBL" id="KNE67308.1"/>
    </source>
</evidence>
<proteinExistence type="predicted"/>